<evidence type="ECO:0000256" key="7">
    <source>
        <dbReference type="ARBA" id="ARBA00049556"/>
    </source>
</evidence>
<feature type="domain" description="3-hydroxyacyl-CoA dehydrogenase NAD binding" evidence="9">
    <location>
        <begin position="32"/>
        <end position="215"/>
    </location>
</feature>
<comment type="caution">
    <text evidence="10">The sequence shown here is derived from an EMBL/GenBank/DDBJ whole genome shotgun (WGS) entry which is preliminary data.</text>
</comment>
<keyword evidence="11" id="KW-1185">Reference proteome</keyword>
<evidence type="ECO:0000313" key="10">
    <source>
        <dbReference type="EMBL" id="MCS5711826.1"/>
    </source>
</evidence>
<keyword evidence="5" id="KW-0520">NAD</keyword>
<dbReference type="InterPro" id="IPR029045">
    <property type="entry name" value="ClpP/crotonase-like_dom_sf"/>
</dbReference>
<dbReference type="Gene3D" id="1.10.1040.50">
    <property type="match status" value="1"/>
</dbReference>
<dbReference type="GO" id="GO:0006631">
    <property type="term" value="P:fatty acid metabolic process"/>
    <property type="evidence" value="ECO:0007669"/>
    <property type="project" value="UniProtKB-KW"/>
</dbReference>
<dbReference type="InterPro" id="IPR001753">
    <property type="entry name" value="Enoyl-CoA_hydra/iso"/>
</dbReference>
<gene>
    <name evidence="10" type="ORF">HT99x_010320</name>
</gene>
<dbReference type="AlphaFoldDB" id="A0AAE3L809"/>
<dbReference type="PANTHER" id="PTHR48075:SF7">
    <property type="entry name" value="3-HYDROXYACYL-COA DEHYDROGENASE-RELATED"/>
    <property type="match status" value="1"/>
</dbReference>
<dbReference type="InterPro" id="IPR006108">
    <property type="entry name" value="3HC_DH_C"/>
</dbReference>
<dbReference type="SUPFAM" id="SSF48179">
    <property type="entry name" value="6-phosphogluconate dehydrogenase C-terminal domain-like"/>
    <property type="match status" value="2"/>
</dbReference>
<proteinExistence type="predicted"/>
<dbReference type="Gene3D" id="3.40.50.720">
    <property type="entry name" value="NAD(P)-binding Rossmann-like Domain"/>
    <property type="match status" value="1"/>
</dbReference>
<evidence type="ECO:0000256" key="6">
    <source>
        <dbReference type="ARBA" id="ARBA00023098"/>
    </source>
</evidence>
<dbReference type="Pfam" id="PF00725">
    <property type="entry name" value="3HCDH"/>
    <property type="match status" value="1"/>
</dbReference>
<dbReference type="Gene3D" id="3.90.226.10">
    <property type="entry name" value="2-enoyl-CoA Hydratase, Chain A, domain 1"/>
    <property type="match status" value="1"/>
</dbReference>
<dbReference type="InterPro" id="IPR036291">
    <property type="entry name" value="NAD(P)-bd_dom_sf"/>
</dbReference>
<evidence type="ECO:0000313" key="11">
    <source>
        <dbReference type="Proteomes" id="UP000051497"/>
    </source>
</evidence>
<sequence length="813" mass="90155">MVTVLHLIKDGLQVNCKKELPVVNESRLIIRKAAVLGAGVMGAQIAAHLTSAGIPTILYDLPAQSGNKNAIINSALQSLTKLKPDPLATSGMQALITPANYDSDLALLGSCDLVIEAIAERLDYKQRLYQTISPHLAKNAIFASNTSGLSIQELAEQLPHELKPRFCGIHFFNPPRYMKLVELIPHEKTDETLLSELETFLVTYLGKGVVYAKDTPNFIANRIGVFGMLAALHHSRELKLSPDKVDGLTGPLIGRPKSATFRTMDVVGLDTMNHVVQTLKQHLTDDPWNHLFQLPDWILQLIERGALGQKAQAGIYKKEKTGIVVYDFHEGNYRAADSTIDPQILAILTLKNPVERFAALHKSEHPQAQFIWRIFRDHFHYSAYHLEAIAQTTRDLDLCMRWGYGWQQGLFETWQSGDWHKIAKLISQDITAGKALSKQPLPAWATELDFNGAYLQGKAYAPAKDVYLPREGLPVYQRQLFPELVLTETADEGKTVFETDAIRMWTQNDNIAIVSFKTKKHTICVDVLAGIQEAIARAEKDFDALVLWQRDGADFSFGANLKIVNEALQTKSSDKVEKTVTAFHETALKLRYAAIPTVAAIRGMTLGGACELSMHTSKIVAAFETYIGLVEVGVGILPAGGGTKELAMRAAKCTLPGGHFNQLKVYFEQIAMAKVSTSGLDAKKLNYLQTTDNVVMNNEELLFVAKKQAQALADSGYHAPLPYLFPVLGKPGIANLMTWLINMREGEFISEHDFLIGSKIAEVICGGKVDAFSMVDEKWLLRLELNAIMELAQTAKTIDRIKYMLENGKPLRN</sequence>
<dbReference type="GO" id="GO:0003857">
    <property type="term" value="F:(3S)-3-hydroxyacyl-CoA dehydrogenase (NAD+) activity"/>
    <property type="evidence" value="ECO:0007669"/>
    <property type="project" value="UniProtKB-EC"/>
</dbReference>
<protein>
    <submittedName>
        <fullName evidence="10">3-hydroxyacyl-CoA dehydrogenase/enoyl-CoA hydratase family protein</fullName>
    </submittedName>
</protein>
<keyword evidence="2" id="KW-0276">Fatty acid metabolism</keyword>
<evidence type="ECO:0000256" key="3">
    <source>
        <dbReference type="ARBA" id="ARBA00022963"/>
    </source>
</evidence>
<feature type="domain" description="3-hydroxyacyl-CoA dehydrogenase C-terminal" evidence="8">
    <location>
        <begin position="218"/>
        <end position="317"/>
    </location>
</feature>
<evidence type="ECO:0000259" key="8">
    <source>
        <dbReference type="Pfam" id="PF00725"/>
    </source>
</evidence>
<dbReference type="InterPro" id="IPR008927">
    <property type="entry name" value="6-PGluconate_DH-like_C_sf"/>
</dbReference>
<reference evidence="10" key="1">
    <citation type="journal article" date="2016" name="Genome Announc.">
        <title>Draft Genome Sequences of Two Novel Amoeba-Resistant Intranuclear Bacteria, 'Candidatus Berkiella cookevillensis' and 'Candidatus Berkiella aquae'.</title>
        <authorList>
            <person name="Mehari Y.T."/>
            <person name="Arivett B.A."/>
            <person name="Farone A.L."/>
            <person name="Gunderson J.H."/>
            <person name="Farone M.B."/>
        </authorList>
    </citation>
    <scope>NUCLEOTIDE SEQUENCE</scope>
    <source>
        <strain evidence="10">HT99</strain>
    </source>
</reference>
<keyword evidence="3" id="KW-0442">Lipid degradation</keyword>
<dbReference type="Pfam" id="PF00378">
    <property type="entry name" value="ECH_1"/>
    <property type="match status" value="1"/>
</dbReference>
<reference evidence="10" key="2">
    <citation type="submission" date="2021-06" db="EMBL/GenBank/DDBJ databases">
        <title>Genomic Description and Analysis of Intracellular Bacteria, Candidatus Berkiella cookevillensis and Candidatus Berkiella aquae.</title>
        <authorList>
            <person name="Kidane D.T."/>
            <person name="Mehari Y.T."/>
            <person name="Rice F.C."/>
            <person name="Arivett B.A."/>
            <person name="Farone A.L."/>
            <person name="Berk S.G."/>
            <person name="Farone M.B."/>
        </authorList>
    </citation>
    <scope>NUCLEOTIDE SEQUENCE</scope>
    <source>
        <strain evidence="10">HT99</strain>
    </source>
</reference>
<evidence type="ECO:0000256" key="1">
    <source>
        <dbReference type="ARBA" id="ARBA00005005"/>
    </source>
</evidence>
<dbReference type="SUPFAM" id="SSF51735">
    <property type="entry name" value="NAD(P)-binding Rossmann-fold domains"/>
    <property type="match status" value="1"/>
</dbReference>
<comment type="catalytic activity">
    <reaction evidence="7">
        <text>a (3S)-3-hydroxyacyl-CoA + NAD(+) = a 3-oxoacyl-CoA + NADH + H(+)</text>
        <dbReference type="Rhea" id="RHEA:22432"/>
        <dbReference type="ChEBI" id="CHEBI:15378"/>
        <dbReference type="ChEBI" id="CHEBI:57318"/>
        <dbReference type="ChEBI" id="CHEBI:57540"/>
        <dbReference type="ChEBI" id="CHEBI:57945"/>
        <dbReference type="ChEBI" id="CHEBI:90726"/>
        <dbReference type="EC" id="1.1.1.35"/>
    </reaction>
</comment>
<evidence type="ECO:0000256" key="2">
    <source>
        <dbReference type="ARBA" id="ARBA00022832"/>
    </source>
</evidence>
<evidence type="ECO:0000259" key="9">
    <source>
        <dbReference type="Pfam" id="PF02737"/>
    </source>
</evidence>
<keyword evidence="4" id="KW-0560">Oxidoreductase</keyword>
<dbReference type="SUPFAM" id="SSF52096">
    <property type="entry name" value="ClpP/crotonase"/>
    <property type="match status" value="1"/>
</dbReference>
<dbReference type="EMBL" id="LKAJ02000001">
    <property type="protein sequence ID" value="MCS5711826.1"/>
    <property type="molecule type" value="Genomic_DNA"/>
</dbReference>
<dbReference type="CDD" id="cd06558">
    <property type="entry name" value="crotonase-like"/>
    <property type="match status" value="1"/>
</dbReference>
<name>A0AAE3L809_9GAMM</name>
<organism evidence="10 11">
    <name type="scientific">Candidatus Berkiella aquae</name>
    <dbReference type="NCBI Taxonomy" id="295108"/>
    <lineage>
        <taxon>Bacteria</taxon>
        <taxon>Pseudomonadati</taxon>
        <taxon>Pseudomonadota</taxon>
        <taxon>Gammaproteobacteria</taxon>
        <taxon>Candidatus Berkiellales</taxon>
        <taxon>Candidatus Berkiellaceae</taxon>
        <taxon>Candidatus Berkiella</taxon>
    </lineage>
</organism>
<dbReference type="GO" id="GO:0016042">
    <property type="term" value="P:lipid catabolic process"/>
    <property type="evidence" value="ECO:0007669"/>
    <property type="project" value="UniProtKB-KW"/>
</dbReference>
<dbReference type="Proteomes" id="UP000051497">
    <property type="component" value="Unassembled WGS sequence"/>
</dbReference>
<evidence type="ECO:0000256" key="5">
    <source>
        <dbReference type="ARBA" id="ARBA00023027"/>
    </source>
</evidence>
<evidence type="ECO:0000256" key="4">
    <source>
        <dbReference type="ARBA" id="ARBA00023002"/>
    </source>
</evidence>
<accession>A0AAE3L809</accession>
<dbReference type="InterPro" id="IPR006176">
    <property type="entry name" value="3-OHacyl-CoA_DH_NAD-bd"/>
</dbReference>
<comment type="pathway">
    <text evidence="1">Lipid metabolism; fatty acid beta-oxidation.</text>
</comment>
<dbReference type="PANTHER" id="PTHR48075">
    <property type="entry name" value="3-HYDROXYACYL-COA DEHYDROGENASE FAMILY PROTEIN"/>
    <property type="match status" value="1"/>
</dbReference>
<dbReference type="Pfam" id="PF02737">
    <property type="entry name" value="3HCDH_N"/>
    <property type="match status" value="1"/>
</dbReference>
<keyword evidence="6" id="KW-0443">Lipid metabolism</keyword>
<dbReference type="GO" id="GO:0070403">
    <property type="term" value="F:NAD+ binding"/>
    <property type="evidence" value="ECO:0007669"/>
    <property type="project" value="InterPro"/>
</dbReference>